<dbReference type="Gene3D" id="1.10.530.10">
    <property type="match status" value="1"/>
</dbReference>
<dbReference type="PANTHER" id="PTHR34408">
    <property type="entry name" value="FAMILY PROTEIN, PUTATIVE-RELATED"/>
    <property type="match status" value="1"/>
</dbReference>
<sequence length="195" mass="21818">MAYVVTAAHLAAIAGKKVTPLMERLAPWLNTTCGGYGIDTPQEYAHFLAQACHETDHFNVLREYASGRAYEGRADLGNTQAGDGVRFKGRGIFQTTGRANYLQLGIKKGRRDLFVNNPELLEQAEYAVWSACEYWATRHLNDIANHADQDRLKKKYRGAVIDVSPVEFISLSVNGGYNGMDERKRFYAKAQQVLV</sequence>
<dbReference type="Proteomes" id="UP000199758">
    <property type="component" value="Unassembled WGS sequence"/>
</dbReference>
<organism evidence="1 2">
    <name type="scientific">Hydrocarboniphaga daqingensis</name>
    <dbReference type="NCBI Taxonomy" id="490188"/>
    <lineage>
        <taxon>Bacteria</taxon>
        <taxon>Pseudomonadati</taxon>
        <taxon>Pseudomonadota</taxon>
        <taxon>Gammaproteobacteria</taxon>
        <taxon>Nevskiales</taxon>
        <taxon>Nevskiaceae</taxon>
        <taxon>Hydrocarboniphaga</taxon>
    </lineage>
</organism>
<proteinExistence type="predicted"/>
<protein>
    <submittedName>
        <fullName evidence="1">Putative chitinase</fullName>
    </submittedName>
</protein>
<name>A0A1M5L881_9GAMM</name>
<dbReference type="STRING" id="490188.SAMN04488068_0760"/>
<reference evidence="1 2" key="1">
    <citation type="submission" date="2016-11" db="EMBL/GenBank/DDBJ databases">
        <authorList>
            <person name="Jaros S."/>
            <person name="Januszkiewicz K."/>
            <person name="Wedrychowicz H."/>
        </authorList>
    </citation>
    <scope>NUCLEOTIDE SEQUENCE [LARGE SCALE GENOMIC DNA]</scope>
    <source>
        <strain evidence="1 2">CGMCC 1.7049</strain>
    </source>
</reference>
<dbReference type="InterPro" id="IPR052354">
    <property type="entry name" value="Cell_Wall_Dynamics_Protein"/>
</dbReference>
<gene>
    <name evidence="1" type="ORF">SAMN04488068_0760</name>
</gene>
<dbReference type="SUPFAM" id="SSF53955">
    <property type="entry name" value="Lysozyme-like"/>
    <property type="match status" value="1"/>
</dbReference>
<dbReference type="EMBL" id="FQWZ01000002">
    <property type="protein sequence ID" value="SHG61218.1"/>
    <property type="molecule type" value="Genomic_DNA"/>
</dbReference>
<evidence type="ECO:0000313" key="2">
    <source>
        <dbReference type="Proteomes" id="UP000199758"/>
    </source>
</evidence>
<keyword evidence="2" id="KW-1185">Reference proteome</keyword>
<evidence type="ECO:0000313" key="1">
    <source>
        <dbReference type="EMBL" id="SHG61218.1"/>
    </source>
</evidence>
<dbReference type="AlphaFoldDB" id="A0A1M5L881"/>
<dbReference type="InterPro" id="IPR023346">
    <property type="entry name" value="Lysozyme-like_dom_sf"/>
</dbReference>
<accession>A0A1M5L881</accession>
<dbReference type="PANTHER" id="PTHR34408:SF2">
    <property type="entry name" value="CELL WALL-BINDING PROTEIN YWSB"/>
    <property type="match status" value="1"/>
</dbReference>